<protein>
    <submittedName>
        <fullName evidence="2">Alpha/beta-hydrolase</fullName>
    </submittedName>
</protein>
<keyword evidence="2" id="KW-0378">Hydrolase</keyword>
<dbReference type="InterPro" id="IPR029058">
    <property type="entry name" value="AB_hydrolase_fold"/>
</dbReference>
<dbReference type="InterPro" id="IPR050309">
    <property type="entry name" value="Type-B_Carboxylest/Lipase"/>
</dbReference>
<dbReference type="GO" id="GO:0016787">
    <property type="term" value="F:hydrolase activity"/>
    <property type="evidence" value="ECO:0007669"/>
    <property type="project" value="UniProtKB-KW"/>
</dbReference>
<dbReference type="Proteomes" id="UP000799753">
    <property type="component" value="Unassembled WGS sequence"/>
</dbReference>
<evidence type="ECO:0000313" key="3">
    <source>
        <dbReference type="Proteomes" id="UP000799753"/>
    </source>
</evidence>
<dbReference type="EMBL" id="MU006812">
    <property type="protein sequence ID" value="KAF2634921.1"/>
    <property type="molecule type" value="Genomic_DNA"/>
</dbReference>
<dbReference type="PANTHER" id="PTHR11559">
    <property type="entry name" value="CARBOXYLESTERASE"/>
    <property type="match status" value="1"/>
</dbReference>
<feature type="domain" description="Carboxylesterase type B" evidence="1">
    <location>
        <begin position="18"/>
        <end position="478"/>
    </location>
</feature>
<keyword evidence="3" id="KW-1185">Reference proteome</keyword>
<evidence type="ECO:0000313" key="2">
    <source>
        <dbReference type="EMBL" id="KAF2634921.1"/>
    </source>
</evidence>
<sequence>MNTDTIKHPTLNCGLRGRSSTSTTQFRNLKYAVVPGRWEDSVLNNTLSMGSEEVFDATNFGPSCPQHRGAQVWDLSLVGNVNMPLGEGHHGIEEEMDEFNCLTVNVTVPKVAVEGNIKKLPVFVWVHGGGLSMGSNSWPQYDLTKFVELSVEIGKPVIGVSINYRVGILGFLACQELGIEGNFGFKDQVLAFRWIKKHIEGFGGDPNNVTAAGESAGGISLSVLLCADVGKEGLFERVVVMSGEATLRKPRNILWHEELYRDQLKFLKLDSLSVEERSKRLRNSDADKLIHELPLAQHFCACIDGRFIKEDITPGTMSDGRNKQHKPDWCTEFVIGDAAYDGTVLKGRILDNPNTFASLKTRCAEYLTSSDTATLFTAYNLPAVTPEQQQRNLLKLVSELRFYLPTLTIHLGWKKRLPSTYCRRYHFHVPNSIQGAFVGIASHEFDVACLLRNFEEYMDEGVKEVARQMANKWVMFANGKGWCQEGKVIVIGGKGVIEVDEIDYDAKHRNGRGKVLEKIGAGRLWDIVEEWQGVRSEEKLGKAKI</sequence>
<dbReference type="InterPro" id="IPR002018">
    <property type="entry name" value="CarbesteraseB"/>
</dbReference>
<dbReference type="SUPFAM" id="SSF53474">
    <property type="entry name" value="alpha/beta-Hydrolases"/>
    <property type="match status" value="1"/>
</dbReference>
<evidence type="ECO:0000259" key="1">
    <source>
        <dbReference type="Pfam" id="PF00135"/>
    </source>
</evidence>
<dbReference type="Gene3D" id="3.40.50.1820">
    <property type="entry name" value="alpha/beta hydrolase"/>
    <property type="match status" value="1"/>
</dbReference>
<reference evidence="2" key="1">
    <citation type="journal article" date="2020" name="Stud. Mycol.">
        <title>101 Dothideomycetes genomes: a test case for predicting lifestyles and emergence of pathogens.</title>
        <authorList>
            <person name="Haridas S."/>
            <person name="Albert R."/>
            <person name="Binder M."/>
            <person name="Bloem J."/>
            <person name="Labutti K."/>
            <person name="Salamov A."/>
            <person name="Andreopoulos B."/>
            <person name="Baker S."/>
            <person name="Barry K."/>
            <person name="Bills G."/>
            <person name="Bluhm B."/>
            <person name="Cannon C."/>
            <person name="Castanera R."/>
            <person name="Culley D."/>
            <person name="Daum C."/>
            <person name="Ezra D."/>
            <person name="Gonzalez J."/>
            <person name="Henrissat B."/>
            <person name="Kuo A."/>
            <person name="Liang C."/>
            <person name="Lipzen A."/>
            <person name="Lutzoni F."/>
            <person name="Magnuson J."/>
            <person name="Mondo S."/>
            <person name="Nolan M."/>
            <person name="Ohm R."/>
            <person name="Pangilinan J."/>
            <person name="Park H.-J."/>
            <person name="Ramirez L."/>
            <person name="Alfaro M."/>
            <person name="Sun H."/>
            <person name="Tritt A."/>
            <person name="Yoshinaga Y."/>
            <person name="Zwiers L.-H."/>
            <person name="Turgeon B."/>
            <person name="Goodwin S."/>
            <person name="Spatafora J."/>
            <person name="Crous P."/>
            <person name="Grigoriev I."/>
        </authorList>
    </citation>
    <scope>NUCLEOTIDE SEQUENCE</scope>
    <source>
        <strain evidence="2">CBS 473.64</strain>
    </source>
</reference>
<proteinExistence type="predicted"/>
<accession>A0A6A6RKD8</accession>
<gene>
    <name evidence="2" type="ORF">P280DRAFT_206154</name>
</gene>
<dbReference type="Pfam" id="PF00135">
    <property type="entry name" value="COesterase"/>
    <property type="match status" value="1"/>
</dbReference>
<name>A0A6A6RKD8_9PLEO</name>
<dbReference type="OrthoDB" id="3200163at2759"/>
<organism evidence="2 3">
    <name type="scientific">Massarina eburnea CBS 473.64</name>
    <dbReference type="NCBI Taxonomy" id="1395130"/>
    <lineage>
        <taxon>Eukaryota</taxon>
        <taxon>Fungi</taxon>
        <taxon>Dikarya</taxon>
        <taxon>Ascomycota</taxon>
        <taxon>Pezizomycotina</taxon>
        <taxon>Dothideomycetes</taxon>
        <taxon>Pleosporomycetidae</taxon>
        <taxon>Pleosporales</taxon>
        <taxon>Massarineae</taxon>
        <taxon>Massarinaceae</taxon>
        <taxon>Massarina</taxon>
    </lineage>
</organism>
<dbReference type="AlphaFoldDB" id="A0A6A6RKD8"/>